<dbReference type="Proteomes" id="UP000887563">
    <property type="component" value="Unplaced"/>
</dbReference>
<protein>
    <submittedName>
        <fullName evidence="3">SH2 domain-containing protein</fullName>
    </submittedName>
</protein>
<feature type="region of interest" description="Disordered" evidence="1">
    <location>
        <begin position="81"/>
        <end position="101"/>
    </location>
</feature>
<proteinExistence type="predicted"/>
<dbReference type="AlphaFoldDB" id="A0A914N9Y5"/>
<evidence type="ECO:0000256" key="1">
    <source>
        <dbReference type="SAM" id="MobiDB-lite"/>
    </source>
</evidence>
<name>A0A914N9Y5_MELIC</name>
<keyword evidence="2" id="KW-1185">Reference proteome</keyword>
<evidence type="ECO:0000313" key="3">
    <source>
        <dbReference type="WBParaSite" id="Minc3s03686g34526"/>
    </source>
</evidence>
<dbReference type="WBParaSite" id="Minc3s03686g34526">
    <property type="protein sequence ID" value="Minc3s03686g34526"/>
    <property type="gene ID" value="Minc3s03686g34526"/>
</dbReference>
<reference evidence="3" key="1">
    <citation type="submission" date="2022-11" db="UniProtKB">
        <authorList>
            <consortium name="WormBaseParasite"/>
        </authorList>
    </citation>
    <scope>IDENTIFICATION</scope>
</reference>
<organism evidence="2 3">
    <name type="scientific">Meloidogyne incognita</name>
    <name type="common">Southern root-knot nematode worm</name>
    <name type="synonym">Oxyuris incognita</name>
    <dbReference type="NCBI Taxonomy" id="6306"/>
    <lineage>
        <taxon>Eukaryota</taxon>
        <taxon>Metazoa</taxon>
        <taxon>Ecdysozoa</taxon>
        <taxon>Nematoda</taxon>
        <taxon>Chromadorea</taxon>
        <taxon>Rhabditida</taxon>
        <taxon>Tylenchina</taxon>
        <taxon>Tylenchomorpha</taxon>
        <taxon>Tylenchoidea</taxon>
        <taxon>Meloidogynidae</taxon>
        <taxon>Meloidogyninae</taxon>
        <taxon>Meloidogyne</taxon>
        <taxon>Meloidogyne incognita group</taxon>
    </lineage>
</organism>
<sequence>MHVFELPVEVEVHHCPPPNNETKNKKLTTKLPNSVSVPLNLASEPQSTLADLQQICLAEQGQFVVRREGVSASTAWIGSPESNVGFSNIGPQKSDKGPPPSQYYLSKHRCSLVVPIQMPCNGDCRVQIDENNKELNNTENQQQQQNNSRQSPPAEDFSVIRQNLLGPLTFDDLYYIH</sequence>
<feature type="compositionally biased region" description="Polar residues" evidence="1">
    <location>
        <begin position="81"/>
        <end position="91"/>
    </location>
</feature>
<evidence type="ECO:0000313" key="2">
    <source>
        <dbReference type="Proteomes" id="UP000887563"/>
    </source>
</evidence>
<accession>A0A914N9Y5</accession>